<evidence type="ECO:0000256" key="1">
    <source>
        <dbReference type="ARBA" id="ARBA00004370"/>
    </source>
</evidence>
<keyword evidence="8" id="KW-1185">Reference proteome</keyword>
<reference evidence="8" key="1">
    <citation type="submission" date="2016-10" db="EMBL/GenBank/DDBJ databases">
        <authorList>
            <person name="Varghese N."/>
            <person name="Submissions S."/>
        </authorList>
    </citation>
    <scope>NUCLEOTIDE SEQUENCE [LARGE SCALE GENOMIC DNA]</scope>
    <source>
        <strain evidence="8">CGMCC 1.10824</strain>
    </source>
</reference>
<dbReference type="RefSeq" id="WP_199286030.1">
    <property type="nucleotide sequence ID" value="NZ_FMXN01000002.1"/>
</dbReference>
<accession>A0A1G6ANX7</accession>
<dbReference type="AlphaFoldDB" id="A0A1G6ANX7"/>
<evidence type="ECO:0000313" key="8">
    <source>
        <dbReference type="Proteomes" id="UP000199626"/>
    </source>
</evidence>
<proteinExistence type="predicted"/>
<name>A0A1G6ANX7_9GAMM</name>
<dbReference type="Gene3D" id="2.30.30.60">
    <property type="match status" value="1"/>
</dbReference>
<evidence type="ECO:0000259" key="6">
    <source>
        <dbReference type="Pfam" id="PF00924"/>
    </source>
</evidence>
<protein>
    <submittedName>
        <fullName evidence="7">Mechanosensitive ion channel</fullName>
    </submittedName>
</protein>
<dbReference type="GO" id="GO:0016020">
    <property type="term" value="C:membrane"/>
    <property type="evidence" value="ECO:0007669"/>
    <property type="project" value="UniProtKB-SubCell"/>
</dbReference>
<keyword evidence="4 5" id="KW-0472">Membrane</keyword>
<evidence type="ECO:0000256" key="2">
    <source>
        <dbReference type="ARBA" id="ARBA00022692"/>
    </source>
</evidence>
<dbReference type="GO" id="GO:0008381">
    <property type="term" value="F:mechanosensitive monoatomic ion channel activity"/>
    <property type="evidence" value="ECO:0007669"/>
    <property type="project" value="UniProtKB-ARBA"/>
</dbReference>
<feature type="transmembrane region" description="Helical" evidence="5">
    <location>
        <begin position="61"/>
        <end position="78"/>
    </location>
</feature>
<dbReference type="STRING" id="1159017.SAMN02927930_00375"/>
<sequence>MYLENLTGLLGDMEFTGELLRPIVATLILVAVIVIVRAISTKFIRKSVKATELRRRWLVQTRNILLLFMVLGLMLIWAEELRSLALGLVAIAVAFVVATKELIMCLTGSLVKSSGSAFSIGDRIQIKDFRGDVIDQNLLTTTILEVGPGKFSHQRTGRMISIPNSLFVSEPVVNESYTHDFVLHVFTVPFKREDNWQAAQLALLESANRHCADYLEQARRYMQRMSDYRGINVPSAEPRVTLSVPAAGEIHLIVRFPCKAQVRSSMEQSILADVFQHQSYISAKN</sequence>
<evidence type="ECO:0000313" key="7">
    <source>
        <dbReference type="EMBL" id="SDB10136.1"/>
    </source>
</evidence>
<dbReference type="PANTHER" id="PTHR30566:SF27">
    <property type="entry name" value="MECHANOSENSITIVE ION CHANNEL PROTEIN"/>
    <property type="match status" value="1"/>
</dbReference>
<feature type="transmembrane region" description="Helical" evidence="5">
    <location>
        <begin position="84"/>
        <end position="103"/>
    </location>
</feature>
<dbReference type="InterPro" id="IPR023408">
    <property type="entry name" value="MscS_beta-dom_sf"/>
</dbReference>
<dbReference type="PANTHER" id="PTHR30566">
    <property type="entry name" value="YNAI-RELATED MECHANOSENSITIVE ION CHANNEL"/>
    <property type="match status" value="1"/>
</dbReference>
<evidence type="ECO:0000256" key="5">
    <source>
        <dbReference type="SAM" id="Phobius"/>
    </source>
</evidence>
<evidence type="ECO:0000256" key="4">
    <source>
        <dbReference type="ARBA" id="ARBA00023136"/>
    </source>
</evidence>
<feature type="transmembrane region" description="Helical" evidence="5">
    <location>
        <begin position="20"/>
        <end position="40"/>
    </location>
</feature>
<keyword evidence="2 5" id="KW-0812">Transmembrane</keyword>
<organism evidence="7 8">
    <name type="scientific">Pseudidiomarina indica</name>
    <dbReference type="NCBI Taxonomy" id="1159017"/>
    <lineage>
        <taxon>Bacteria</taxon>
        <taxon>Pseudomonadati</taxon>
        <taxon>Pseudomonadota</taxon>
        <taxon>Gammaproteobacteria</taxon>
        <taxon>Alteromonadales</taxon>
        <taxon>Idiomarinaceae</taxon>
        <taxon>Pseudidiomarina</taxon>
    </lineage>
</organism>
<keyword evidence="3 5" id="KW-1133">Transmembrane helix</keyword>
<dbReference type="InterPro" id="IPR010920">
    <property type="entry name" value="LSM_dom_sf"/>
</dbReference>
<evidence type="ECO:0000256" key="3">
    <source>
        <dbReference type="ARBA" id="ARBA00022989"/>
    </source>
</evidence>
<dbReference type="Pfam" id="PF00924">
    <property type="entry name" value="MS_channel_2nd"/>
    <property type="match status" value="1"/>
</dbReference>
<dbReference type="SUPFAM" id="SSF50182">
    <property type="entry name" value="Sm-like ribonucleoproteins"/>
    <property type="match status" value="1"/>
</dbReference>
<comment type="subcellular location">
    <subcellularLocation>
        <location evidence="1">Membrane</location>
    </subcellularLocation>
</comment>
<dbReference type="EMBL" id="FMXN01000002">
    <property type="protein sequence ID" value="SDB10136.1"/>
    <property type="molecule type" value="Genomic_DNA"/>
</dbReference>
<dbReference type="InterPro" id="IPR006685">
    <property type="entry name" value="MscS_channel_2nd"/>
</dbReference>
<gene>
    <name evidence="7" type="ORF">SAMN02927930_00375</name>
</gene>
<dbReference type="Proteomes" id="UP000199626">
    <property type="component" value="Unassembled WGS sequence"/>
</dbReference>
<feature type="domain" description="Mechanosensitive ion channel MscS" evidence="6">
    <location>
        <begin position="109"/>
        <end position="176"/>
    </location>
</feature>